<name>A0A193C4X5_AMYOR</name>
<dbReference type="Proteomes" id="UP000093695">
    <property type="component" value="Chromosome"/>
</dbReference>
<evidence type="ECO:0000313" key="2">
    <source>
        <dbReference type="EMBL" id="ANN19532.1"/>
    </source>
</evidence>
<dbReference type="STRING" id="31958.SD37_30540"/>
<keyword evidence="2" id="KW-0413">Isomerase</keyword>
<reference evidence="2 3" key="1">
    <citation type="journal article" date="2015" name="Genome Announc.">
        <title>Draft Genome Sequence of Norvancomycin-Producing Strain Amycolatopsis orientalis CPCC200066.</title>
        <authorList>
            <person name="Lei X."/>
            <person name="Yuan F."/>
            <person name="Shi Y."/>
            <person name="Li X."/>
            <person name="Wang L."/>
            <person name="Hong B."/>
        </authorList>
    </citation>
    <scope>NUCLEOTIDE SEQUENCE [LARGE SCALE GENOMIC DNA]</scope>
    <source>
        <strain evidence="2 3">B-37</strain>
    </source>
</reference>
<dbReference type="Gene3D" id="3.20.20.150">
    <property type="entry name" value="Divalent-metal-dependent TIM barrel enzymes"/>
    <property type="match status" value="1"/>
</dbReference>
<dbReference type="RefSeq" id="WP_044855557.1">
    <property type="nucleotide sequence ID" value="NZ_CP016174.1"/>
</dbReference>
<evidence type="ECO:0000259" key="1">
    <source>
        <dbReference type="Pfam" id="PF01261"/>
    </source>
</evidence>
<dbReference type="SUPFAM" id="SSF51658">
    <property type="entry name" value="Xylose isomerase-like"/>
    <property type="match status" value="1"/>
</dbReference>
<dbReference type="InterPro" id="IPR050312">
    <property type="entry name" value="IolE/XylAMocC-like"/>
</dbReference>
<proteinExistence type="predicted"/>
<dbReference type="KEGG" id="aori:SD37_30540"/>
<dbReference type="EMBL" id="CP016174">
    <property type="protein sequence ID" value="ANN19532.1"/>
    <property type="molecule type" value="Genomic_DNA"/>
</dbReference>
<protein>
    <submittedName>
        <fullName evidence="2">Xylose isomerase</fullName>
    </submittedName>
</protein>
<dbReference type="PANTHER" id="PTHR12110">
    <property type="entry name" value="HYDROXYPYRUVATE ISOMERASE"/>
    <property type="match status" value="1"/>
</dbReference>
<keyword evidence="3" id="KW-1185">Reference proteome</keyword>
<evidence type="ECO:0000313" key="3">
    <source>
        <dbReference type="Proteomes" id="UP000093695"/>
    </source>
</evidence>
<organism evidence="2 3">
    <name type="scientific">Amycolatopsis orientalis</name>
    <name type="common">Nocardia orientalis</name>
    <dbReference type="NCBI Taxonomy" id="31958"/>
    <lineage>
        <taxon>Bacteria</taxon>
        <taxon>Bacillati</taxon>
        <taxon>Actinomycetota</taxon>
        <taxon>Actinomycetes</taxon>
        <taxon>Pseudonocardiales</taxon>
        <taxon>Pseudonocardiaceae</taxon>
        <taxon>Amycolatopsis</taxon>
    </lineage>
</organism>
<dbReference type="Pfam" id="PF01261">
    <property type="entry name" value="AP_endonuc_2"/>
    <property type="match status" value="1"/>
</dbReference>
<dbReference type="AlphaFoldDB" id="A0A193C4X5"/>
<sequence length="272" mass="29307">MPSEPVLAGLPDDAAHDIDGQISVLTELGWPAIELRTIDKVAIADITDEQFSSVSAALSESGLRVICFASRIGGWTRPITSAFRDDLDELEVLAKRARLLGTRYVRIRSYPNDGLAEYSWRAHAIARVGALADRAERHGVTLLHENSVGWAGTKAERMLDLLDEVGSPALKLLFDTGNGVVHGYDGYDLLTDIVGHVEHVHVKDADPNGYTVPGEGAARLMECVELLKANGYDGAWSLEPRLAVAPHEGGGPTEDAVARFLTAGKAMTGLFR</sequence>
<dbReference type="InterPro" id="IPR036237">
    <property type="entry name" value="Xyl_isomerase-like_sf"/>
</dbReference>
<dbReference type="PANTHER" id="PTHR12110:SF41">
    <property type="entry name" value="INOSOSE DEHYDRATASE"/>
    <property type="match status" value="1"/>
</dbReference>
<gene>
    <name evidence="2" type="ORF">SD37_30540</name>
</gene>
<feature type="domain" description="Xylose isomerase-like TIM barrel" evidence="1">
    <location>
        <begin position="25"/>
        <end position="241"/>
    </location>
</feature>
<dbReference type="GO" id="GO:0016853">
    <property type="term" value="F:isomerase activity"/>
    <property type="evidence" value="ECO:0007669"/>
    <property type="project" value="UniProtKB-KW"/>
</dbReference>
<accession>A0A193C4X5</accession>
<dbReference type="InterPro" id="IPR013022">
    <property type="entry name" value="Xyl_isomerase-like_TIM-brl"/>
</dbReference>